<feature type="domain" description="DUF5753" evidence="1">
    <location>
        <begin position="4"/>
        <end position="138"/>
    </location>
</feature>
<organism evidence="2 3">
    <name type="scientific">Actinoalloteichus caeruleus DSM 43889</name>
    <dbReference type="NCBI Taxonomy" id="1120930"/>
    <lineage>
        <taxon>Bacteria</taxon>
        <taxon>Bacillati</taxon>
        <taxon>Actinomycetota</taxon>
        <taxon>Actinomycetes</taxon>
        <taxon>Pseudonocardiales</taxon>
        <taxon>Pseudonocardiaceae</taxon>
        <taxon>Actinoalloteichus</taxon>
        <taxon>Actinoalloteichus cyanogriseus</taxon>
    </lineage>
</organism>
<dbReference type="Pfam" id="PF19054">
    <property type="entry name" value="DUF5753"/>
    <property type="match status" value="1"/>
</dbReference>
<accession>A0ABT1JIW6</accession>
<protein>
    <recommendedName>
        <fullName evidence="1">DUF5753 domain-containing protein</fullName>
    </recommendedName>
</protein>
<dbReference type="InterPro" id="IPR043917">
    <property type="entry name" value="DUF5753"/>
</dbReference>
<reference evidence="2 3" key="2">
    <citation type="submission" date="2022-06" db="EMBL/GenBank/DDBJ databases">
        <title>Genomic Encyclopedia of Type Strains, Phase I: the one thousand microbial genomes (KMG-I) project.</title>
        <authorList>
            <person name="Kyrpides N."/>
        </authorList>
    </citation>
    <scope>NUCLEOTIDE SEQUENCE [LARGE SCALE GENOMIC DNA]</scope>
    <source>
        <strain evidence="2 3">DSM 43889</strain>
    </source>
</reference>
<gene>
    <name evidence="2" type="ORF">G443_002383</name>
</gene>
<dbReference type="EMBL" id="AUBJ02000001">
    <property type="protein sequence ID" value="MCP2332113.1"/>
    <property type="molecule type" value="Genomic_DNA"/>
</dbReference>
<sequence length="149" mass="16075">MRATLTPPSQAESWVQIRLARQRVLETARCTFVLDESVLARPAGPAIMAEQLTHIAEVAEAGRAAVHVLPYTAGLTIAQNGGWFLITPRNGRRVVHLEHYRAAVFVFAEGDVAAYVAATDNLISACADPAASLGMVREYAARHAAEEQP</sequence>
<dbReference type="Proteomes" id="UP000791080">
    <property type="component" value="Unassembled WGS sequence"/>
</dbReference>
<evidence type="ECO:0000313" key="2">
    <source>
        <dbReference type="EMBL" id="MCP2332113.1"/>
    </source>
</evidence>
<proteinExistence type="predicted"/>
<keyword evidence="3" id="KW-1185">Reference proteome</keyword>
<evidence type="ECO:0000259" key="1">
    <source>
        <dbReference type="Pfam" id="PF19054"/>
    </source>
</evidence>
<name>A0ABT1JIW6_ACTCY</name>
<comment type="caution">
    <text evidence="2">The sequence shown here is derived from an EMBL/GenBank/DDBJ whole genome shotgun (WGS) entry which is preliminary data.</text>
</comment>
<reference evidence="2 3" key="1">
    <citation type="submission" date="2013-07" db="EMBL/GenBank/DDBJ databases">
        <authorList>
            <consortium name="DOE Joint Genome Institute"/>
            <person name="Reeve W."/>
            <person name="Huntemann M."/>
            <person name="Han J."/>
            <person name="Chen A."/>
            <person name="Kyrpides N."/>
            <person name="Mavromatis K."/>
            <person name="Markowitz V."/>
            <person name="Palaniappan K."/>
            <person name="Ivanova N."/>
            <person name="Schaumberg A."/>
            <person name="Pati A."/>
            <person name="Liolios K."/>
            <person name="Nordberg H.P."/>
            <person name="Cantor M.N."/>
            <person name="Hua S.X."/>
            <person name="Woyke T."/>
        </authorList>
    </citation>
    <scope>NUCLEOTIDE SEQUENCE [LARGE SCALE GENOMIC DNA]</scope>
    <source>
        <strain evidence="2 3">DSM 43889</strain>
    </source>
</reference>
<evidence type="ECO:0000313" key="3">
    <source>
        <dbReference type="Proteomes" id="UP000791080"/>
    </source>
</evidence>